<keyword evidence="1" id="KW-0812">Transmembrane</keyword>
<protein>
    <recommendedName>
        <fullName evidence="4">ABC transporter</fullName>
    </recommendedName>
</protein>
<dbReference type="EMBL" id="JAMTCK010000001">
    <property type="protein sequence ID" value="MCP2163682.1"/>
    <property type="molecule type" value="Genomic_DNA"/>
</dbReference>
<feature type="transmembrane region" description="Helical" evidence="1">
    <location>
        <begin position="126"/>
        <end position="146"/>
    </location>
</feature>
<evidence type="ECO:0000313" key="2">
    <source>
        <dbReference type="EMBL" id="MCP2163682.1"/>
    </source>
</evidence>
<gene>
    <name evidence="2" type="ORF">LX83_000522</name>
</gene>
<accession>A0AAE3G8M2</accession>
<keyword evidence="1" id="KW-0472">Membrane</keyword>
<feature type="transmembrane region" description="Helical" evidence="1">
    <location>
        <begin position="18"/>
        <end position="35"/>
    </location>
</feature>
<keyword evidence="1" id="KW-1133">Transmembrane helix</keyword>
<dbReference type="RefSeq" id="WP_253766541.1">
    <property type="nucleotide sequence ID" value="NZ_JAMTCK010000001.1"/>
</dbReference>
<proteinExistence type="predicted"/>
<feature type="transmembrane region" description="Helical" evidence="1">
    <location>
        <begin position="41"/>
        <end position="63"/>
    </location>
</feature>
<name>A0AAE3G8M2_9PSEU</name>
<dbReference type="Proteomes" id="UP001206128">
    <property type="component" value="Unassembled WGS sequence"/>
</dbReference>
<evidence type="ECO:0000256" key="1">
    <source>
        <dbReference type="SAM" id="Phobius"/>
    </source>
</evidence>
<dbReference type="AlphaFoldDB" id="A0AAE3G8M2"/>
<organism evidence="2 3">
    <name type="scientific">Goodfellowiella coeruleoviolacea</name>
    <dbReference type="NCBI Taxonomy" id="334858"/>
    <lineage>
        <taxon>Bacteria</taxon>
        <taxon>Bacillati</taxon>
        <taxon>Actinomycetota</taxon>
        <taxon>Actinomycetes</taxon>
        <taxon>Pseudonocardiales</taxon>
        <taxon>Pseudonocardiaceae</taxon>
        <taxon>Goodfellowiella</taxon>
    </lineage>
</organism>
<feature type="transmembrane region" description="Helical" evidence="1">
    <location>
        <begin position="153"/>
        <end position="172"/>
    </location>
</feature>
<comment type="caution">
    <text evidence="2">The sequence shown here is derived from an EMBL/GenBank/DDBJ whole genome shotgun (WGS) entry which is preliminary data.</text>
</comment>
<sequence length="218" mass="22298">MIALVRYALATLLHSQRYLPPTLLFVAGLAVFAGSDNGPLAPVYAICAGALFVCATWVTVALVNVEDPVLRAITVVNAGRSGRVLAATVLAALACCLVLAVVGLGYPLVTGRHPVTPVALLLGAEAQLTAACTGVAVGLVCSRLVIGRPGYSLVAALALVLFLLLARGVPPVNPLVRLLTEERAAEDVVGPVTGYAAAAVVLLLASTALTRFVAARRD</sequence>
<keyword evidence="3" id="KW-1185">Reference proteome</keyword>
<evidence type="ECO:0008006" key="4">
    <source>
        <dbReference type="Google" id="ProtNLM"/>
    </source>
</evidence>
<evidence type="ECO:0000313" key="3">
    <source>
        <dbReference type="Proteomes" id="UP001206128"/>
    </source>
</evidence>
<reference evidence="2" key="1">
    <citation type="submission" date="2022-06" db="EMBL/GenBank/DDBJ databases">
        <title>Genomic Encyclopedia of Archaeal and Bacterial Type Strains, Phase II (KMG-II): from individual species to whole genera.</title>
        <authorList>
            <person name="Goeker M."/>
        </authorList>
    </citation>
    <scope>NUCLEOTIDE SEQUENCE</scope>
    <source>
        <strain evidence="2">DSM 43935</strain>
    </source>
</reference>
<feature type="transmembrane region" description="Helical" evidence="1">
    <location>
        <begin position="84"/>
        <end position="106"/>
    </location>
</feature>
<feature type="transmembrane region" description="Helical" evidence="1">
    <location>
        <begin position="192"/>
        <end position="214"/>
    </location>
</feature>